<gene>
    <name evidence="1" type="ORF">GJ689_19275</name>
</gene>
<dbReference type="GO" id="GO:0019068">
    <property type="term" value="P:virion assembly"/>
    <property type="evidence" value="ECO:0007669"/>
    <property type="project" value="InterPro"/>
</dbReference>
<proteinExistence type="predicted"/>
<dbReference type="AlphaFoldDB" id="A0A9X5AT95"/>
<sequence length="103" mass="11146">MDAFHAANDALFADPNLSEPAIWRSNSVGDVHVRVIRRQPDAEVAFGGSRALVPTVVIDVRRSEAPDVAEGDGFLFGPETFRVIGEPTGDALDLIWTCEAVRV</sequence>
<dbReference type="Proteomes" id="UP000438991">
    <property type="component" value="Unassembled WGS sequence"/>
</dbReference>
<evidence type="ECO:0000313" key="2">
    <source>
        <dbReference type="Proteomes" id="UP000438991"/>
    </source>
</evidence>
<comment type="caution">
    <text evidence="1">The sequence shown here is derived from an EMBL/GenBank/DDBJ whole genome shotgun (WGS) entry which is preliminary data.</text>
</comment>
<dbReference type="RefSeq" id="WP_155480806.1">
    <property type="nucleotide sequence ID" value="NZ_WNKV01000016.1"/>
</dbReference>
<organism evidence="1 2">
    <name type="scientific">Rhodoplanes serenus</name>
    <dbReference type="NCBI Taxonomy" id="200615"/>
    <lineage>
        <taxon>Bacteria</taxon>
        <taxon>Pseudomonadati</taxon>
        <taxon>Pseudomonadota</taxon>
        <taxon>Alphaproteobacteria</taxon>
        <taxon>Hyphomicrobiales</taxon>
        <taxon>Nitrobacteraceae</taxon>
        <taxon>Rhodoplanes</taxon>
    </lineage>
</organism>
<protein>
    <submittedName>
        <fullName evidence="1">Uncharacterized protein</fullName>
    </submittedName>
</protein>
<reference evidence="1 2" key="1">
    <citation type="submission" date="2019-11" db="EMBL/GenBank/DDBJ databases">
        <title>Whole-genome sequence of Rhodoplanes serenus DSM 18633, type strain.</title>
        <authorList>
            <person name="Kyndt J.A."/>
            <person name="Meyer T.E."/>
        </authorList>
    </citation>
    <scope>NUCLEOTIDE SEQUENCE [LARGE SCALE GENOMIC DNA]</scope>
    <source>
        <strain evidence="1 2">DSM 18633</strain>
    </source>
</reference>
<evidence type="ECO:0000313" key="1">
    <source>
        <dbReference type="EMBL" id="MTW18347.1"/>
    </source>
</evidence>
<dbReference type="EMBL" id="WNKV01000016">
    <property type="protein sequence ID" value="MTW18347.1"/>
    <property type="molecule type" value="Genomic_DNA"/>
</dbReference>
<accession>A0A9X5AT95</accession>
<name>A0A9X5AT95_9BRAD</name>
<dbReference type="Pfam" id="PF05354">
    <property type="entry name" value="Phage_attach"/>
    <property type="match status" value="1"/>
</dbReference>
<dbReference type="InterPro" id="IPR008018">
    <property type="entry name" value="Phage_tail_attach_FII"/>
</dbReference>